<dbReference type="InterPro" id="IPR000843">
    <property type="entry name" value="HTH_LacI"/>
</dbReference>
<proteinExistence type="predicted"/>
<dbReference type="Pfam" id="PF00356">
    <property type="entry name" value="LacI"/>
    <property type="match status" value="1"/>
</dbReference>
<evidence type="ECO:0000313" key="6">
    <source>
        <dbReference type="EMBL" id="GHO59384.1"/>
    </source>
</evidence>
<evidence type="ECO:0000259" key="5">
    <source>
        <dbReference type="PROSITE" id="PS50932"/>
    </source>
</evidence>
<dbReference type="SMART" id="SM00354">
    <property type="entry name" value="HTH_LACI"/>
    <property type="match status" value="1"/>
</dbReference>
<keyword evidence="3" id="KW-0238">DNA-binding</keyword>
<dbReference type="PANTHER" id="PTHR30146">
    <property type="entry name" value="LACI-RELATED TRANSCRIPTIONAL REPRESSOR"/>
    <property type="match status" value="1"/>
</dbReference>
<sequence length="359" mass="39374">MTSSVTARDVAKLAEVSVGTVSRVFNNHSNVSEEIRQRVLKVAAELGYYRNMGGQAILPRTQNRILKEVGFLYCSSIEPTPATMDPYWAPIFHGVESASRPSNIKITYRTITDIYLNPALLTTVLYEMRLGGIILVGQANAQTIAAIHATHTPVVQVDNYVADLPTPIDTILPDNLQGARLAMDHLFERGHQQIAFIGGPTLPGPAPAQQIYSIQQRWMCYCMAFLDRNLPINFDLVEAGNLTMEGGYAACKRLLKREVTFSAIFCADDITAIGAMKALREAGCRIPGDVSLIGFDDIELGQHVTPALTTIRVDTTTMGTTALHTLIERANNPEAPYITRLIGTELVIRESVAPPQHSR</sequence>
<dbReference type="InterPro" id="IPR010982">
    <property type="entry name" value="Lambda_DNA-bd_dom_sf"/>
</dbReference>
<dbReference type="RefSeq" id="WP_201375575.1">
    <property type="nucleotide sequence ID" value="NZ_BNJG01000003.1"/>
</dbReference>
<evidence type="ECO:0000256" key="4">
    <source>
        <dbReference type="ARBA" id="ARBA00023163"/>
    </source>
</evidence>
<dbReference type="InterPro" id="IPR046335">
    <property type="entry name" value="LacI/GalR-like_sensor"/>
</dbReference>
<dbReference type="SUPFAM" id="SSF47413">
    <property type="entry name" value="lambda repressor-like DNA-binding domains"/>
    <property type="match status" value="1"/>
</dbReference>
<dbReference type="CDD" id="cd06267">
    <property type="entry name" value="PBP1_LacI_sugar_binding-like"/>
    <property type="match status" value="1"/>
</dbReference>
<evidence type="ECO:0000313" key="7">
    <source>
        <dbReference type="Proteomes" id="UP000654345"/>
    </source>
</evidence>
<dbReference type="SUPFAM" id="SSF53822">
    <property type="entry name" value="Periplasmic binding protein-like I"/>
    <property type="match status" value="1"/>
</dbReference>
<organism evidence="6 7">
    <name type="scientific">Ktedonobacter robiniae</name>
    <dbReference type="NCBI Taxonomy" id="2778365"/>
    <lineage>
        <taxon>Bacteria</taxon>
        <taxon>Bacillati</taxon>
        <taxon>Chloroflexota</taxon>
        <taxon>Ktedonobacteria</taxon>
        <taxon>Ktedonobacterales</taxon>
        <taxon>Ktedonobacteraceae</taxon>
        <taxon>Ktedonobacter</taxon>
    </lineage>
</organism>
<dbReference type="PROSITE" id="PS50932">
    <property type="entry name" value="HTH_LACI_2"/>
    <property type="match status" value="1"/>
</dbReference>
<dbReference type="InterPro" id="IPR028082">
    <property type="entry name" value="Peripla_BP_I"/>
</dbReference>
<feature type="domain" description="HTH lacI-type" evidence="5">
    <location>
        <begin position="5"/>
        <end position="59"/>
    </location>
</feature>
<dbReference type="PANTHER" id="PTHR30146:SF148">
    <property type="entry name" value="HTH-TYPE TRANSCRIPTIONAL REPRESSOR PURR-RELATED"/>
    <property type="match status" value="1"/>
</dbReference>
<dbReference type="Gene3D" id="1.10.260.40">
    <property type="entry name" value="lambda repressor-like DNA-binding domains"/>
    <property type="match status" value="1"/>
</dbReference>
<accession>A0ABQ3V2J3</accession>
<reference evidence="6 7" key="1">
    <citation type="journal article" date="2021" name="Int. J. Syst. Evol. Microbiol.">
        <title>Reticulibacter mediterranei gen. nov., sp. nov., within the new family Reticulibacteraceae fam. nov., and Ktedonospora formicarum gen. nov., sp. nov., Ktedonobacter robiniae sp. nov., Dictyobacter formicarum sp. nov. and Dictyobacter arantiisoli sp. nov., belonging to the class Ktedonobacteria.</title>
        <authorList>
            <person name="Yabe S."/>
            <person name="Zheng Y."/>
            <person name="Wang C.M."/>
            <person name="Sakai Y."/>
            <person name="Abe K."/>
            <person name="Yokota A."/>
            <person name="Donadio S."/>
            <person name="Cavaletti L."/>
            <person name="Monciardini P."/>
        </authorList>
    </citation>
    <scope>NUCLEOTIDE SEQUENCE [LARGE SCALE GENOMIC DNA]</scope>
    <source>
        <strain evidence="6 7">SOSP1-30</strain>
    </source>
</reference>
<keyword evidence="4" id="KW-0804">Transcription</keyword>
<evidence type="ECO:0000256" key="2">
    <source>
        <dbReference type="ARBA" id="ARBA00023015"/>
    </source>
</evidence>
<dbReference type="CDD" id="cd01392">
    <property type="entry name" value="HTH_LacI"/>
    <property type="match status" value="1"/>
</dbReference>
<dbReference type="EMBL" id="BNJG01000003">
    <property type="protein sequence ID" value="GHO59384.1"/>
    <property type="molecule type" value="Genomic_DNA"/>
</dbReference>
<name>A0ABQ3V2J3_9CHLR</name>
<evidence type="ECO:0000256" key="1">
    <source>
        <dbReference type="ARBA" id="ARBA00022491"/>
    </source>
</evidence>
<gene>
    <name evidence="6" type="ORF">KSB_78590</name>
</gene>
<dbReference type="Pfam" id="PF13377">
    <property type="entry name" value="Peripla_BP_3"/>
    <property type="match status" value="1"/>
</dbReference>
<dbReference type="Proteomes" id="UP000654345">
    <property type="component" value="Unassembled WGS sequence"/>
</dbReference>
<comment type="caution">
    <text evidence="6">The sequence shown here is derived from an EMBL/GenBank/DDBJ whole genome shotgun (WGS) entry which is preliminary data.</text>
</comment>
<keyword evidence="7" id="KW-1185">Reference proteome</keyword>
<keyword evidence="1" id="KW-0678">Repressor</keyword>
<dbReference type="Gene3D" id="3.40.50.2300">
    <property type="match status" value="2"/>
</dbReference>
<keyword evidence="2" id="KW-0805">Transcription regulation</keyword>
<evidence type="ECO:0000256" key="3">
    <source>
        <dbReference type="ARBA" id="ARBA00023125"/>
    </source>
</evidence>
<protein>
    <submittedName>
        <fullName evidence="6">LacI family transcriptional regulator</fullName>
    </submittedName>
</protein>